<feature type="compositionally biased region" description="Polar residues" evidence="2">
    <location>
        <begin position="312"/>
        <end position="325"/>
    </location>
</feature>
<sequence>LQDIRLGVLLDSAVHGVLKNGGSKLAHVAERNPVPKTDVGIDWVIKGKLDALLGDYSILDYARAHLAPSCELKLISKLFGEDRYGLGLPKDSPLKAALSSKISEYHLTGYIDDLIDVHFADAHCIKKRISEEDSQLEVTHHAGLFVMLCVGIGIGVLVLLLEHVIYKFLVPYIRKSPASSRWRSIHLMFVSQRNKLADMARTKRINRNFYDIVEKAKWLKEMQDSGLTDDEGQPNSTIIEIPLKKLTVNIEMGSSSLNMGGEMDSLLLRKSSLAANSRKNSLAANSRKSSLAADSRKCSLAANSRKNSLVANSAQVISNDEASSPESDDSLLGRNEDEAGKRLPDTFRSSPVLPKLLVSSHSTSLHLQEMHSSDNHYRFLHAGYASSSALDHISNNNDHLDSCSQFNYDLYMQTRRGSADCSDIPVLSINSPPNNTRQRLASGSSLPSAFVVNELSSLYRTEHQPHSANTNSATGRAKLPVCLHNTLPKSMPALGCGKFAKNTEIINGDEENGRHEMCDESVPVINDNLHMHPFSDESYNPAGIGASASNYINKSLLQKTNNVSLAQSFLQKPQTQQDHMCSAAESAQAEASQDTFCLDTVTKEELLVLWKSSEIELHKRLKAALKEKSRLERKLEMLQIHSLV</sequence>
<comment type="caution">
    <text evidence="4">The sequence shown here is derived from an EMBL/GenBank/DDBJ whole genome shotgun (WGS) entry which is preliminary data.</text>
</comment>
<evidence type="ECO:0000313" key="4">
    <source>
        <dbReference type="EMBL" id="CAG5122084.1"/>
    </source>
</evidence>
<evidence type="ECO:0000313" key="5">
    <source>
        <dbReference type="Proteomes" id="UP000678393"/>
    </source>
</evidence>
<protein>
    <submittedName>
        <fullName evidence="4">Uncharacterized protein</fullName>
    </submittedName>
</protein>
<keyword evidence="1" id="KW-0175">Coiled coil</keyword>
<keyword evidence="3" id="KW-1133">Transmembrane helix</keyword>
<feature type="coiled-coil region" evidence="1">
    <location>
        <begin position="614"/>
        <end position="641"/>
    </location>
</feature>
<evidence type="ECO:0000256" key="3">
    <source>
        <dbReference type="SAM" id="Phobius"/>
    </source>
</evidence>
<feature type="non-terminal residue" evidence="4">
    <location>
        <position position="644"/>
    </location>
</feature>
<organism evidence="4 5">
    <name type="scientific">Candidula unifasciata</name>
    <dbReference type="NCBI Taxonomy" id="100452"/>
    <lineage>
        <taxon>Eukaryota</taxon>
        <taxon>Metazoa</taxon>
        <taxon>Spiralia</taxon>
        <taxon>Lophotrochozoa</taxon>
        <taxon>Mollusca</taxon>
        <taxon>Gastropoda</taxon>
        <taxon>Heterobranchia</taxon>
        <taxon>Euthyneura</taxon>
        <taxon>Panpulmonata</taxon>
        <taxon>Eupulmonata</taxon>
        <taxon>Stylommatophora</taxon>
        <taxon>Helicina</taxon>
        <taxon>Helicoidea</taxon>
        <taxon>Geomitridae</taxon>
        <taxon>Candidula</taxon>
    </lineage>
</organism>
<evidence type="ECO:0000256" key="1">
    <source>
        <dbReference type="SAM" id="Coils"/>
    </source>
</evidence>
<proteinExistence type="predicted"/>
<feature type="region of interest" description="Disordered" evidence="2">
    <location>
        <begin position="312"/>
        <end position="347"/>
    </location>
</feature>
<keyword evidence="3" id="KW-0472">Membrane</keyword>
<dbReference type="Gene3D" id="3.40.190.10">
    <property type="entry name" value="Periplasmic binding protein-like II"/>
    <property type="match status" value="2"/>
</dbReference>
<reference evidence="4" key="1">
    <citation type="submission" date="2021-04" db="EMBL/GenBank/DDBJ databases">
        <authorList>
            <consortium name="Molecular Ecology Group"/>
        </authorList>
    </citation>
    <scope>NUCLEOTIDE SEQUENCE</scope>
</reference>
<accession>A0A8S3YYN8</accession>
<dbReference type="SUPFAM" id="SSF53850">
    <property type="entry name" value="Periplasmic binding protein-like II"/>
    <property type="match status" value="1"/>
</dbReference>
<feature type="compositionally biased region" description="Basic and acidic residues" evidence="2">
    <location>
        <begin position="334"/>
        <end position="345"/>
    </location>
</feature>
<gene>
    <name evidence="4" type="ORF">CUNI_LOCUS7642</name>
</gene>
<name>A0A8S3YYN8_9EUPU</name>
<dbReference type="AlphaFoldDB" id="A0A8S3YYN8"/>
<evidence type="ECO:0000256" key="2">
    <source>
        <dbReference type="SAM" id="MobiDB-lite"/>
    </source>
</evidence>
<dbReference type="EMBL" id="CAJHNH020001224">
    <property type="protein sequence ID" value="CAG5122084.1"/>
    <property type="molecule type" value="Genomic_DNA"/>
</dbReference>
<keyword evidence="5" id="KW-1185">Reference proteome</keyword>
<keyword evidence="3" id="KW-0812">Transmembrane</keyword>
<feature type="transmembrane region" description="Helical" evidence="3">
    <location>
        <begin position="144"/>
        <end position="166"/>
    </location>
</feature>
<dbReference type="Proteomes" id="UP000678393">
    <property type="component" value="Unassembled WGS sequence"/>
</dbReference>
<dbReference type="OrthoDB" id="5984008at2759"/>